<evidence type="ECO:0000259" key="12">
    <source>
        <dbReference type="Pfam" id="PF02518"/>
    </source>
</evidence>
<feature type="coiled-coil region" evidence="9">
    <location>
        <begin position="156"/>
        <end position="183"/>
    </location>
</feature>
<dbReference type="PANTHER" id="PTHR24421">
    <property type="entry name" value="NITRATE/NITRITE SENSOR PROTEIN NARX-RELATED"/>
    <property type="match status" value="1"/>
</dbReference>
<dbReference type="PANTHER" id="PTHR24421:SF10">
    <property type="entry name" value="NITRATE_NITRITE SENSOR PROTEIN NARQ"/>
    <property type="match status" value="1"/>
</dbReference>
<dbReference type="SUPFAM" id="SSF55874">
    <property type="entry name" value="ATPase domain of HSP90 chaperone/DNA topoisomerase II/histidine kinase"/>
    <property type="match status" value="1"/>
</dbReference>
<dbReference type="Proteomes" id="UP001597023">
    <property type="component" value="Unassembled WGS sequence"/>
</dbReference>
<protein>
    <recommendedName>
        <fullName evidence="2">histidine kinase</fullName>
        <ecNumber evidence="2">2.7.13.3</ecNumber>
    </recommendedName>
</protein>
<dbReference type="InterPro" id="IPR003594">
    <property type="entry name" value="HATPase_dom"/>
</dbReference>
<gene>
    <name evidence="14" type="ORF">ACFQZ6_34645</name>
</gene>
<keyword evidence="11" id="KW-1133">Transmembrane helix</keyword>
<keyword evidence="6 14" id="KW-0418">Kinase</keyword>
<keyword evidence="11" id="KW-0812">Transmembrane</keyword>
<evidence type="ECO:0000256" key="7">
    <source>
        <dbReference type="ARBA" id="ARBA00022840"/>
    </source>
</evidence>
<keyword evidence="5" id="KW-0547">Nucleotide-binding</keyword>
<evidence type="ECO:0000256" key="10">
    <source>
        <dbReference type="SAM" id="MobiDB-lite"/>
    </source>
</evidence>
<accession>A0ABW2WIJ6</accession>
<evidence type="ECO:0000256" key="4">
    <source>
        <dbReference type="ARBA" id="ARBA00022679"/>
    </source>
</evidence>
<comment type="caution">
    <text evidence="14">The sequence shown here is derived from an EMBL/GenBank/DDBJ whole genome shotgun (WGS) entry which is preliminary data.</text>
</comment>
<keyword evidence="7" id="KW-0067">ATP-binding</keyword>
<dbReference type="Gene3D" id="1.20.5.1930">
    <property type="match status" value="1"/>
</dbReference>
<feature type="region of interest" description="Disordered" evidence="10">
    <location>
        <begin position="330"/>
        <end position="350"/>
    </location>
</feature>
<feature type="domain" description="Signal transduction histidine kinase subgroup 3 dimerisation and phosphoacceptor" evidence="13">
    <location>
        <begin position="180"/>
        <end position="245"/>
    </location>
</feature>
<feature type="domain" description="Histidine kinase/HSP90-like ATPase" evidence="12">
    <location>
        <begin position="293"/>
        <end position="382"/>
    </location>
</feature>
<sequence>MGRVKASDAWRALAIVVPDMVAFGRLVAPDTTGYQALVTVLVAVPSGAALCLLRAAPVAGFCALWLHAVLCGLLSVVSVLDYSPVFTVLAGLFSVAVTRPLRVALAALAMSAVPMGLTILLDLHHVPAERRWHALAGLLAFFMSLYVEVFLFGRWIRASNTQAERTRNRLAEARQTIVDERARIARELHDIVAHTVTVMVLQAGGARRVLRSDPDRAALALGDIESQGRNAMGELRRMLTLLRATDQPADSSPHDGLAGLDRLFDSVRRTGVSVVCEERGRRPPLPESLDLTAYRVIQEALTNVTKHAGPGSRAVVSLIWGESSLRVEIDDDGAGTPSTRPGELSTGHGIPGLRERAEVFGGSLSTCANGRGYRLTVTLPIPETTRYGPTGKGPDL</sequence>
<evidence type="ECO:0000256" key="2">
    <source>
        <dbReference type="ARBA" id="ARBA00012438"/>
    </source>
</evidence>
<dbReference type="EC" id="2.7.13.3" evidence="2"/>
<dbReference type="InterPro" id="IPR011712">
    <property type="entry name" value="Sig_transdc_His_kin_sub3_dim/P"/>
</dbReference>
<dbReference type="InterPro" id="IPR036890">
    <property type="entry name" value="HATPase_C_sf"/>
</dbReference>
<reference evidence="15" key="1">
    <citation type="journal article" date="2019" name="Int. J. Syst. Evol. Microbiol.">
        <title>The Global Catalogue of Microorganisms (GCM) 10K type strain sequencing project: providing services to taxonomists for standard genome sequencing and annotation.</title>
        <authorList>
            <consortium name="The Broad Institute Genomics Platform"/>
            <consortium name="The Broad Institute Genome Sequencing Center for Infectious Disease"/>
            <person name="Wu L."/>
            <person name="Ma J."/>
        </authorList>
    </citation>
    <scope>NUCLEOTIDE SEQUENCE [LARGE SCALE GENOMIC DNA]</scope>
    <source>
        <strain evidence="15">CGMCC 4.7400</strain>
    </source>
</reference>
<feature type="transmembrane region" description="Helical" evidence="11">
    <location>
        <begin position="34"/>
        <end position="53"/>
    </location>
</feature>
<dbReference type="InterPro" id="IPR050482">
    <property type="entry name" value="Sensor_HK_TwoCompSys"/>
</dbReference>
<evidence type="ECO:0000256" key="6">
    <source>
        <dbReference type="ARBA" id="ARBA00022777"/>
    </source>
</evidence>
<dbReference type="Gene3D" id="3.30.565.10">
    <property type="entry name" value="Histidine kinase-like ATPase, C-terminal domain"/>
    <property type="match status" value="1"/>
</dbReference>
<keyword evidence="3" id="KW-0597">Phosphoprotein</keyword>
<dbReference type="Pfam" id="PF02518">
    <property type="entry name" value="HATPase_c"/>
    <property type="match status" value="1"/>
</dbReference>
<evidence type="ECO:0000256" key="5">
    <source>
        <dbReference type="ARBA" id="ARBA00022741"/>
    </source>
</evidence>
<evidence type="ECO:0000256" key="1">
    <source>
        <dbReference type="ARBA" id="ARBA00000085"/>
    </source>
</evidence>
<evidence type="ECO:0000313" key="14">
    <source>
        <dbReference type="EMBL" id="MFD0319268.1"/>
    </source>
</evidence>
<dbReference type="RefSeq" id="WP_381617614.1">
    <property type="nucleotide sequence ID" value="NZ_JBHTEB010000001.1"/>
</dbReference>
<keyword evidence="8" id="KW-0902">Two-component regulatory system</keyword>
<name>A0ABW2WIJ6_9ACTN</name>
<keyword evidence="9" id="KW-0175">Coiled coil</keyword>
<keyword evidence="11" id="KW-0472">Membrane</keyword>
<evidence type="ECO:0000256" key="11">
    <source>
        <dbReference type="SAM" id="Phobius"/>
    </source>
</evidence>
<dbReference type="GO" id="GO:0016301">
    <property type="term" value="F:kinase activity"/>
    <property type="evidence" value="ECO:0007669"/>
    <property type="project" value="UniProtKB-KW"/>
</dbReference>
<dbReference type="EMBL" id="JBHTEB010000001">
    <property type="protein sequence ID" value="MFD0319268.1"/>
    <property type="molecule type" value="Genomic_DNA"/>
</dbReference>
<keyword evidence="4" id="KW-0808">Transferase</keyword>
<keyword evidence="15" id="KW-1185">Reference proteome</keyword>
<dbReference type="Pfam" id="PF07730">
    <property type="entry name" value="HisKA_3"/>
    <property type="match status" value="1"/>
</dbReference>
<comment type="catalytic activity">
    <reaction evidence="1">
        <text>ATP + protein L-histidine = ADP + protein N-phospho-L-histidine.</text>
        <dbReference type="EC" id="2.7.13.3"/>
    </reaction>
</comment>
<evidence type="ECO:0000313" key="15">
    <source>
        <dbReference type="Proteomes" id="UP001597023"/>
    </source>
</evidence>
<evidence type="ECO:0000256" key="3">
    <source>
        <dbReference type="ARBA" id="ARBA00022553"/>
    </source>
</evidence>
<evidence type="ECO:0000259" key="13">
    <source>
        <dbReference type="Pfam" id="PF07730"/>
    </source>
</evidence>
<proteinExistence type="predicted"/>
<evidence type="ECO:0000256" key="8">
    <source>
        <dbReference type="ARBA" id="ARBA00023012"/>
    </source>
</evidence>
<organism evidence="14 15">
    <name type="scientific">Streptomyces flavalbus</name>
    <dbReference type="NCBI Taxonomy" id="2665155"/>
    <lineage>
        <taxon>Bacteria</taxon>
        <taxon>Bacillati</taxon>
        <taxon>Actinomycetota</taxon>
        <taxon>Actinomycetes</taxon>
        <taxon>Kitasatosporales</taxon>
        <taxon>Streptomycetaceae</taxon>
        <taxon>Streptomyces</taxon>
    </lineage>
</organism>
<evidence type="ECO:0000256" key="9">
    <source>
        <dbReference type="SAM" id="Coils"/>
    </source>
</evidence>
<feature type="transmembrane region" description="Helical" evidence="11">
    <location>
        <begin position="100"/>
        <end position="123"/>
    </location>
</feature>
<dbReference type="CDD" id="cd16917">
    <property type="entry name" value="HATPase_UhpB-NarQ-NarX-like"/>
    <property type="match status" value="1"/>
</dbReference>
<feature type="transmembrane region" description="Helical" evidence="11">
    <location>
        <begin position="135"/>
        <end position="156"/>
    </location>
</feature>
<feature type="transmembrane region" description="Helical" evidence="11">
    <location>
        <begin position="60"/>
        <end position="80"/>
    </location>
</feature>